<dbReference type="Pfam" id="PF21246">
    <property type="entry name" value="Usp38-like_N"/>
    <property type="match status" value="1"/>
</dbReference>
<feature type="domain" description="USP" evidence="2">
    <location>
        <begin position="478"/>
        <end position="961"/>
    </location>
</feature>
<evidence type="ECO:0000259" key="2">
    <source>
        <dbReference type="PROSITE" id="PS50235"/>
    </source>
</evidence>
<feature type="compositionally biased region" description="Polar residues" evidence="1">
    <location>
        <begin position="706"/>
        <end position="726"/>
    </location>
</feature>
<dbReference type="InterPro" id="IPR050164">
    <property type="entry name" value="Peptidase_C19"/>
</dbReference>
<dbReference type="GO" id="GO:0016579">
    <property type="term" value="P:protein deubiquitination"/>
    <property type="evidence" value="ECO:0007669"/>
    <property type="project" value="InterPro"/>
</dbReference>
<dbReference type="EMBL" id="CAXITT010000030">
    <property type="protein sequence ID" value="CAL1528323.1"/>
    <property type="molecule type" value="Genomic_DNA"/>
</dbReference>
<protein>
    <recommendedName>
        <fullName evidence="2">USP domain-containing protein</fullName>
    </recommendedName>
</protein>
<evidence type="ECO:0000313" key="4">
    <source>
        <dbReference type="Proteomes" id="UP001497497"/>
    </source>
</evidence>
<evidence type="ECO:0000256" key="1">
    <source>
        <dbReference type="SAM" id="MobiDB-lite"/>
    </source>
</evidence>
<dbReference type="GO" id="GO:0005829">
    <property type="term" value="C:cytosol"/>
    <property type="evidence" value="ECO:0007669"/>
    <property type="project" value="TreeGrafter"/>
</dbReference>
<feature type="compositionally biased region" description="Gly residues" evidence="1">
    <location>
        <begin position="1032"/>
        <end position="1044"/>
    </location>
</feature>
<dbReference type="GO" id="GO:0005634">
    <property type="term" value="C:nucleus"/>
    <property type="evidence" value="ECO:0007669"/>
    <property type="project" value="TreeGrafter"/>
</dbReference>
<proteinExistence type="predicted"/>
<feature type="compositionally biased region" description="Low complexity" evidence="1">
    <location>
        <begin position="581"/>
        <end position="593"/>
    </location>
</feature>
<dbReference type="Pfam" id="PF00443">
    <property type="entry name" value="UCH"/>
    <property type="match status" value="1"/>
</dbReference>
<keyword evidence="4" id="KW-1185">Reference proteome</keyword>
<dbReference type="SUPFAM" id="SSF54001">
    <property type="entry name" value="Cysteine proteinases"/>
    <property type="match status" value="1"/>
</dbReference>
<reference evidence="3 4" key="1">
    <citation type="submission" date="2024-04" db="EMBL/GenBank/DDBJ databases">
        <authorList>
            <consortium name="Genoscope - CEA"/>
            <person name="William W."/>
        </authorList>
    </citation>
    <scope>NUCLEOTIDE SEQUENCE [LARGE SCALE GENOMIC DNA]</scope>
</reference>
<dbReference type="PANTHER" id="PTHR24006:SF908">
    <property type="entry name" value="DEUBIQUITINATING APOPTOTIC INHIBITOR, ISOFORM A"/>
    <property type="match status" value="1"/>
</dbReference>
<feature type="region of interest" description="Disordered" evidence="1">
    <location>
        <begin position="573"/>
        <end position="593"/>
    </location>
</feature>
<dbReference type="PROSITE" id="PS00972">
    <property type="entry name" value="USP_1"/>
    <property type="match status" value="1"/>
</dbReference>
<dbReference type="AlphaFoldDB" id="A0AAV2H5D5"/>
<dbReference type="PANTHER" id="PTHR24006">
    <property type="entry name" value="UBIQUITIN CARBOXYL-TERMINAL HYDROLASE"/>
    <property type="match status" value="1"/>
</dbReference>
<organism evidence="3 4">
    <name type="scientific">Lymnaea stagnalis</name>
    <name type="common">Great pond snail</name>
    <name type="synonym">Helix stagnalis</name>
    <dbReference type="NCBI Taxonomy" id="6523"/>
    <lineage>
        <taxon>Eukaryota</taxon>
        <taxon>Metazoa</taxon>
        <taxon>Spiralia</taxon>
        <taxon>Lophotrochozoa</taxon>
        <taxon>Mollusca</taxon>
        <taxon>Gastropoda</taxon>
        <taxon>Heterobranchia</taxon>
        <taxon>Euthyneura</taxon>
        <taxon>Panpulmonata</taxon>
        <taxon>Hygrophila</taxon>
        <taxon>Lymnaeoidea</taxon>
        <taxon>Lymnaeidae</taxon>
        <taxon>Lymnaea</taxon>
    </lineage>
</organism>
<dbReference type="InterPro" id="IPR001394">
    <property type="entry name" value="Peptidase_C19_UCH"/>
</dbReference>
<dbReference type="InterPro" id="IPR028889">
    <property type="entry name" value="USP"/>
</dbReference>
<comment type="caution">
    <text evidence="3">The sequence shown here is derived from an EMBL/GenBank/DDBJ whole genome shotgun (WGS) entry which is preliminary data.</text>
</comment>
<sequence length="1052" mass="116514">MGTWLKRSTSKKYVFNHEQESMDQILEGLLESEQPDGVKSAIINRICEQGSQPTHPASSVKGVFQVSCKWILHGTTNLQVASGFKLLKTWGTHNLENFQLFFTPTFVGQLLTSGCGTDGNVPLLIRDGFRVMNQAEPYTYMEHAQVVQKHITNFVSGTVDRLVVRNVGLLLSEFTECIPTGEMNVTKLCLSVLHHLSIGVPPATGKEIIKFISLTDEISNFLSLVWKLNPTTVLGDCLVEIFRIISAPRSEEIVEPAICLASVVKHIPIELAHRVVKDVVTDMTISDETIGNAVGQIVEWLKWPTAHNVDLWLSCFLTEIVLNHKFTLLVHVTEVNIEQVAENLAFPKLRHASFKILSQMLLSYQHSPGPFHKTLEKFPLIIGSLRSESPGSSGLQWLAKISQLIHCLMFQHTGFPELYDPILELIKDFPAPSSEEIKQKLKQAKWSSQVNDTVAMETVASIALHSSVKQQKLETGKTGLENLGNTCYMNSVLQALYMCDQFRGGILSKCPTGRETLLVKLQHVFALLSQSMRPAIAPTKFLQASRPPWFMPGHQQDCSEFLKYLLDQLHEDEKTAGSPGSGKSMIKSPSTSSISSASSFKVAEGSLGKSSKKAAVLLTGIKMMSEEEMNGGCSSDSDKTHQPAPTLVENTFRGKMQTTMRCLTCKQESHRVESFSDIPLAFPNSSKTSDYPHKILAGGSGVSGVNSAPESPQSERNLDFSSYQDKSSGDCFTLNDLISFYLKPEKLTGDNKYQCDACGTLQDGERTMQILESPQYLILTLLRFSYDTKLQTRTKIFQDVRYPRTLAVPVMKPSPLTPVETKLSPFKHLSRQNSSSGTAASKGPIVTKLESIARQLAPACDGTSADSRHCDLYGLSGVIIHSGTSSECGHYYCYARHSQAGQIDPVQLDKVTSNLDTLDLLTDKWYNFNDSRVSHANFETFSNVTKRFSKDTAYVLIYRKIDAGGQSLSLNFDPTLRPDLRDAVIKDNEAYFKEQEVEARAQAEQRRRSSSVTSTSFRNWRDDDEDDSSRGGPPGCGGGFGGDLDSGPRFVF</sequence>
<dbReference type="InterPro" id="IPR018200">
    <property type="entry name" value="USP_CS"/>
</dbReference>
<name>A0AAV2H5D5_LYMST</name>
<accession>A0AAV2H5D5</accession>
<feature type="region of interest" description="Disordered" evidence="1">
    <location>
        <begin position="1001"/>
        <end position="1052"/>
    </location>
</feature>
<dbReference type="Gene3D" id="3.90.70.10">
    <property type="entry name" value="Cysteine proteinases"/>
    <property type="match status" value="1"/>
</dbReference>
<dbReference type="PROSITE" id="PS50235">
    <property type="entry name" value="USP_3"/>
    <property type="match status" value="1"/>
</dbReference>
<feature type="region of interest" description="Disordered" evidence="1">
    <location>
        <begin position="700"/>
        <end position="726"/>
    </location>
</feature>
<dbReference type="InterPro" id="IPR038765">
    <property type="entry name" value="Papain-like_cys_pep_sf"/>
</dbReference>
<dbReference type="Proteomes" id="UP001497497">
    <property type="component" value="Unassembled WGS sequence"/>
</dbReference>
<dbReference type="InterPro" id="IPR049407">
    <property type="entry name" value="Usp38-like_N"/>
</dbReference>
<dbReference type="GO" id="GO:0004843">
    <property type="term" value="F:cysteine-type deubiquitinase activity"/>
    <property type="evidence" value="ECO:0007669"/>
    <property type="project" value="InterPro"/>
</dbReference>
<gene>
    <name evidence="3" type="ORF">GSLYS_00002493001</name>
</gene>
<evidence type="ECO:0000313" key="3">
    <source>
        <dbReference type="EMBL" id="CAL1528323.1"/>
    </source>
</evidence>
<dbReference type="PROSITE" id="PS00973">
    <property type="entry name" value="USP_2"/>
    <property type="match status" value="1"/>
</dbReference>